<reference evidence="3 4" key="2">
    <citation type="submission" date="2024-07" db="EMBL/GenBank/DDBJ databases">
        <authorList>
            <person name="Akdeniz Z."/>
        </authorList>
    </citation>
    <scope>NUCLEOTIDE SEQUENCE [LARGE SCALE GENOMIC DNA]</scope>
</reference>
<organism evidence="2">
    <name type="scientific">Hexamita inflata</name>
    <dbReference type="NCBI Taxonomy" id="28002"/>
    <lineage>
        <taxon>Eukaryota</taxon>
        <taxon>Metamonada</taxon>
        <taxon>Diplomonadida</taxon>
        <taxon>Hexamitidae</taxon>
        <taxon>Hexamitinae</taxon>
        <taxon>Hexamita</taxon>
    </lineage>
</organism>
<reference evidence="2" key="1">
    <citation type="submission" date="2023-06" db="EMBL/GenBank/DDBJ databases">
        <authorList>
            <person name="Kurt Z."/>
        </authorList>
    </citation>
    <scope>NUCLEOTIDE SEQUENCE</scope>
</reference>
<comment type="caution">
    <text evidence="2">The sequence shown here is derived from an EMBL/GenBank/DDBJ whole genome shotgun (WGS) entry which is preliminary data.</text>
</comment>
<dbReference type="Proteomes" id="UP001642409">
    <property type="component" value="Unassembled WGS sequence"/>
</dbReference>
<proteinExistence type="predicted"/>
<evidence type="ECO:0000313" key="3">
    <source>
        <dbReference type="EMBL" id="CAL6041318.1"/>
    </source>
</evidence>
<feature type="compositionally biased region" description="Polar residues" evidence="1">
    <location>
        <begin position="1"/>
        <end position="11"/>
    </location>
</feature>
<sequence length="141" mass="16357">MASRHPPNSQVPKMRPKPGVSLSHSSQTISFQKLRNQIKRRKFNCTYNYLHTCYDSSPKPPIIIQNNDMTNSKQLASQFCSIISGQNVITTYKQQLIALAVYYMTNKDNNIQSYANSSFYNGVMLINIMQQIVYRLHYRKN</sequence>
<name>A0AA86NFT8_9EUKA</name>
<accession>A0AA86NFT8</accession>
<evidence type="ECO:0000313" key="2">
    <source>
        <dbReference type="EMBL" id="CAI9918359.1"/>
    </source>
</evidence>
<dbReference type="EMBL" id="CAXDID020000149">
    <property type="protein sequence ID" value="CAL6041318.1"/>
    <property type="molecule type" value="Genomic_DNA"/>
</dbReference>
<evidence type="ECO:0000313" key="4">
    <source>
        <dbReference type="Proteomes" id="UP001642409"/>
    </source>
</evidence>
<feature type="region of interest" description="Disordered" evidence="1">
    <location>
        <begin position="1"/>
        <end position="28"/>
    </location>
</feature>
<dbReference type="EMBL" id="CATOUU010000154">
    <property type="protein sequence ID" value="CAI9918359.1"/>
    <property type="molecule type" value="Genomic_DNA"/>
</dbReference>
<protein>
    <submittedName>
        <fullName evidence="3">Hypothetical_protein</fullName>
    </submittedName>
</protein>
<gene>
    <name evidence="3" type="ORF">HINF_LOCUS38971</name>
    <name evidence="2" type="ORF">HINF_LOCUS6004</name>
</gene>
<dbReference type="AlphaFoldDB" id="A0AA86NFT8"/>
<evidence type="ECO:0000256" key="1">
    <source>
        <dbReference type="SAM" id="MobiDB-lite"/>
    </source>
</evidence>
<keyword evidence="4" id="KW-1185">Reference proteome</keyword>